<comment type="caution">
    <text evidence="1">The sequence shown here is derived from an EMBL/GenBank/DDBJ whole genome shotgun (WGS) entry which is preliminary data.</text>
</comment>
<protein>
    <submittedName>
        <fullName evidence="1">Uncharacterized protein</fullName>
    </submittedName>
</protein>
<organism evidence="1 2">
    <name type="scientific">Portunus trituberculatus</name>
    <name type="common">Swimming crab</name>
    <name type="synonym">Neptunus trituberculatus</name>
    <dbReference type="NCBI Taxonomy" id="210409"/>
    <lineage>
        <taxon>Eukaryota</taxon>
        <taxon>Metazoa</taxon>
        <taxon>Ecdysozoa</taxon>
        <taxon>Arthropoda</taxon>
        <taxon>Crustacea</taxon>
        <taxon>Multicrustacea</taxon>
        <taxon>Malacostraca</taxon>
        <taxon>Eumalacostraca</taxon>
        <taxon>Eucarida</taxon>
        <taxon>Decapoda</taxon>
        <taxon>Pleocyemata</taxon>
        <taxon>Brachyura</taxon>
        <taxon>Eubrachyura</taxon>
        <taxon>Portunoidea</taxon>
        <taxon>Portunidae</taxon>
        <taxon>Portuninae</taxon>
        <taxon>Portunus</taxon>
    </lineage>
</organism>
<dbReference type="Proteomes" id="UP000324222">
    <property type="component" value="Unassembled WGS sequence"/>
</dbReference>
<gene>
    <name evidence="1" type="ORF">E2C01_094314</name>
</gene>
<sequence length="67" mass="7522">MHSRDATTRGGPVLPLLPRPAPPAQLLPIRLSGPLKYSAQYFQKSNYKVQVHVNEKDTSRISAKFTF</sequence>
<dbReference type="EMBL" id="VSRR010116172">
    <property type="protein sequence ID" value="MPC98928.1"/>
    <property type="molecule type" value="Genomic_DNA"/>
</dbReference>
<reference evidence="1 2" key="1">
    <citation type="submission" date="2019-05" db="EMBL/GenBank/DDBJ databases">
        <title>Another draft genome of Portunus trituberculatus and its Hox gene families provides insights of decapod evolution.</title>
        <authorList>
            <person name="Jeong J.-H."/>
            <person name="Song I."/>
            <person name="Kim S."/>
            <person name="Choi T."/>
            <person name="Kim D."/>
            <person name="Ryu S."/>
            <person name="Kim W."/>
        </authorList>
    </citation>
    <scope>NUCLEOTIDE SEQUENCE [LARGE SCALE GENOMIC DNA]</scope>
    <source>
        <tissue evidence="1">Muscle</tissue>
    </source>
</reference>
<proteinExistence type="predicted"/>
<evidence type="ECO:0000313" key="1">
    <source>
        <dbReference type="EMBL" id="MPC98928.1"/>
    </source>
</evidence>
<evidence type="ECO:0000313" key="2">
    <source>
        <dbReference type="Proteomes" id="UP000324222"/>
    </source>
</evidence>
<keyword evidence="2" id="KW-1185">Reference proteome</keyword>
<dbReference type="AlphaFoldDB" id="A0A5B7K1B9"/>
<accession>A0A5B7K1B9</accession>
<name>A0A5B7K1B9_PORTR</name>